<reference evidence="1 2" key="1">
    <citation type="submission" date="2018-11" db="EMBL/GenBank/DDBJ databases">
        <authorList>
            <consortium name="Pathogen Informatics"/>
        </authorList>
    </citation>
    <scope>NUCLEOTIDE SEQUENCE [LARGE SCALE GENOMIC DNA]</scope>
</reference>
<name>A0A3P6TA42_CYLGO</name>
<gene>
    <name evidence="1" type="ORF">CGOC_LOCUS7891</name>
</gene>
<dbReference type="EMBL" id="UYRV01028075">
    <property type="protein sequence ID" value="VDK81917.1"/>
    <property type="molecule type" value="Genomic_DNA"/>
</dbReference>
<evidence type="ECO:0000313" key="1">
    <source>
        <dbReference type="EMBL" id="VDK81917.1"/>
    </source>
</evidence>
<evidence type="ECO:0000313" key="2">
    <source>
        <dbReference type="Proteomes" id="UP000271889"/>
    </source>
</evidence>
<organism evidence="1 2">
    <name type="scientific">Cylicostephanus goldi</name>
    <name type="common">Nematode worm</name>
    <dbReference type="NCBI Taxonomy" id="71465"/>
    <lineage>
        <taxon>Eukaryota</taxon>
        <taxon>Metazoa</taxon>
        <taxon>Ecdysozoa</taxon>
        <taxon>Nematoda</taxon>
        <taxon>Chromadorea</taxon>
        <taxon>Rhabditida</taxon>
        <taxon>Rhabditina</taxon>
        <taxon>Rhabditomorpha</taxon>
        <taxon>Strongyloidea</taxon>
        <taxon>Strongylidae</taxon>
        <taxon>Cylicostephanus</taxon>
    </lineage>
</organism>
<dbReference type="AlphaFoldDB" id="A0A3P6TA42"/>
<protein>
    <submittedName>
        <fullName evidence="1">Uncharacterized protein</fullName>
    </submittedName>
</protein>
<sequence>MGTPECASIGPPQEYEFACNNASKNVEQLKNISLPGLPPGWKVIDETQQAIPGTNRRMLAQTVMFIPQSAATIVGPG</sequence>
<keyword evidence="2" id="KW-1185">Reference proteome</keyword>
<proteinExistence type="predicted"/>
<dbReference type="Proteomes" id="UP000271889">
    <property type="component" value="Unassembled WGS sequence"/>
</dbReference>
<dbReference type="OrthoDB" id="5846929at2759"/>
<accession>A0A3P6TA42</accession>